<name>A0A4V5ZXB1_STECR</name>
<comment type="caution">
    <text evidence="2">The sequence shown here is derived from an EMBL/GenBank/DDBJ whole genome shotgun (WGS) entry which is preliminary data.</text>
</comment>
<reference evidence="2 3" key="2">
    <citation type="journal article" date="2019" name="G3 (Bethesda)">
        <title>Hybrid Assembly of the Genome of the Entomopathogenic Nematode Steinernema carpocapsae Identifies the X-Chromosome.</title>
        <authorList>
            <person name="Serra L."/>
            <person name="Macchietto M."/>
            <person name="Macias-Munoz A."/>
            <person name="McGill C.J."/>
            <person name="Rodriguez I.M."/>
            <person name="Rodriguez B."/>
            <person name="Murad R."/>
            <person name="Mortazavi A."/>
        </authorList>
    </citation>
    <scope>NUCLEOTIDE SEQUENCE [LARGE SCALE GENOMIC DNA]</scope>
    <source>
        <strain evidence="2 3">ALL</strain>
    </source>
</reference>
<feature type="compositionally biased region" description="Basic and acidic residues" evidence="1">
    <location>
        <begin position="14"/>
        <end position="30"/>
    </location>
</feature>
<protein>
    <submittedName>
        <fullName evidence="2">Uncharacterized protein</fullName>
    </submittedName>
</protein>
<evidence type="ECO:0000256" key="1">
    <source>
        <dbReference type="SAM" id="MobiDB-lite"/>
    </source>
</evidence>
<keyword evidence="3" id="KW-1185">Reference proteome</keyword>
<feature type="compositionally biased region" description="Basic residues" evidence="1">
    <location>
        <begin position="1"/>
        <end position="12"/>
    </location>
</feature>
<dbReference type="AlphaFoldDB" id="A0A4V5ZXB1"/>
<organism evidence="2 3">
    <name type="scientific">Steinernema carpocapsae</name>
    <name type="common">Entomopathogenic nematode</name>
    <dbReference type="NCBI Taxonomy" id="34508"/>
    <lineage>
        <taxon>Eukaryota</taxon>
        <taxon>Metazoa</taxon>
        <taxon>Ecdysozoa</taxon>
        <taxon>Nematoda</taxon>
        <taxon>Chromadorea</taxon>
        <taxon>Rhabditida</taxon>
        <taxon>Tylenchina</taxon>
        <taxon>Panagrolaimomorpha</taxon>
        <taxon>Strongyloidoidea</taxon>
        <taxon>Steinernematidae</taxon>
        <taxon>Steinernema</taxon>
    </lineage>
</organism>
<evidence type="ECO:0000313" key="3">
    <source>
        <dbReference type="Proteomes" id="UP000298663"/>
    </source>
</evidence>
<gene>
    <name evidence="2" type="ORF">L596_029709</name>
</gene>
<reference evidence="2 3" key="1">
    <citation type="journal article" date="2015" name="Genome Biol.">
        <title>Comparative genomics of Steinernema reveals deeply conserved gene regulatory networks.</title>
        <authorList>
            <person name="Dillman A.R."/>
            <person name="Macchietto M."/>
            <person name="Porter C.F."/>
            <person name="Rogers A."/>
            <person name="Williams B."/>
            <person name="Antoshechkin I."/>
            <person name="Lee M.M."/>
            <person name="Goodwin Z."/>
            <person name="Lu X."/>
            <person name="Lewis E.E."/>
            <person name="Goodrich-Blair H."/>
            <person name="Stock S.P."/>
            <person name="Adams B.J."/>
            <person name="Sternberg P.W."/>
            <person name="Mortazavi A."/>
        </authorList>
    </citation>
    <scope>NUCLEOTIDE SEQUENCE [LARGE SCALE GENOMIC DNA]</scope>
    <source>
        <strain evidence="2 3">ALL</strain>
    </source>
</reference>
<evidence type="ECO:0000313" key="2">
    <source>
        <dbReference type="EMBL" id="TKR58235.1"/>
    </source>
</evidence>
<proteinExistence type="predicted"/>
<sequence length="135" mass="15882">MDRQALCKKTKIHGNIESKQDAERNDDGTPKKLPNSNFADDSYSRNEKMLRFFAASDPDPDRIGSKFRIPDPDPDRIGSNLDPIRHLWSWVRTPPEPIFLFLPFIAFNRFRKRLRDAFDGRRHGKGTESRRRRRS</sequence>
<dbReference type="Proteomes" id="UP000298663">
    <property type="component" value="Unassembled WGS sequence"/>
</dbReference>
<dbReference type="EMBL" id="AZBU02000013">
    <property type="protein sequence ID" value="TKR58235.1"/>
    <property type="molecule type" value="Genomic_DNA"/>
</dbReference>
<feature type="region of interest" description="Disordered" evidence="1">
    <location>
        <begin position="1"/>
        <end position="41"/>
    </location>
</feature>
<accession>A0A4V5ZXB1</accession>